<dbReference type="EMBL" id="JABCRI010000003">
    <property type="protein sequence ID" value="KAF8409814.1"/>
    <property type="molecule type" value="Genomic_DNA"/>
</dbReference>
<dbReference type="InterPro" id="IPR033734">
    <property type="entry name" value="Jacalin-like_lectin_dom_plant"/>
</dbReference>
<dbReference type="SUPFAM" id="SSF51101">
    <property type="entry name" value="Mannose-binding lectins"/>
    <property type="match status" value="2"/>
</dbReference>
<dbReference type="PANTHER" id="PTHR47293:SF68">
    <property type="entry name" value="JACALIN-RELATED LECTIN 3"/>
    <property type="match status" value="1"/>
</dbReference>
<evidence type="ECO:0000313" key="3">
    <source>
        <dbReference type="EMBL" id="KAF8409814.1"/>
    </source>
</evidence>
<proteinExistence type="predicted"/>
<protein>
    <recommendedName>
        <fullName evidence="2">Jacalin-type lectin domain-containing protein</fullName>
    </recommendedName>
</protein>
<dbReference type="Pfam" id="PF01419">
    <property type="entry name" value="Jacalin"/>
    <property type="match status" value="2"/>
</dbReference>
<dbReference type="OrthoDB" id="581739at2759"/>
<dbReference type="AlphaFoldDB" id="A0A834ZLC0"/>
<dbReference type="InterPro" id="IPR036404">
    <property type="entry name" value="Jacalin-like_lectin_dom_sf"/>
</dbReference>
<feature type="domain" description="Jacalin-type lectin" evidence="2">
    <location>
        <begin position="122"/>
        <end position="231"/>
    </location>
</feature>
<gene>
    <name evidence="3" type="ORF">HHK36_005893</name>
</gene>
<organism evidence="3 4">
    <name type="scientific">Tetracentron sinense</name>
    <name type="common">Spur-leaf</name>
    <dbReference type="NCBI Taxonomy" id="13715"/>
    <lineage>
        <taxon>Eukaryota</taxon>
        <taxon>Viridiplantae</taxon>
        <taxon>Streptophyta</taxon>
        <taxon>Embryophyta</taxon>
        <taxon>Tracheophyta</taxon>
        <taxon>Spermatophyta</taxon>
        <taxon>Magnoliopsida</taxon>
        <taxon>Trochodendrales</taxon>
        <taxon>Trochodendraceae</taxon>
        <taxon>Tetracentron</taxon>
    </lineage>
</organism>
<reference evidence="3 4" key="1">
    <citation type="submission" date="2020-04" db="EMBL/GenBank/DDBJ databases">
        <title>Plant Genome Project.</title>
        <authorList>
            <person name="Zhang R.-G."/>
        </authorList>
    </citation>
    <scope>NUCLEOTIDE SEQUENCE [LARGE SCALE GENOMIC DNA]</scope>
    <source>
        <strain evidence="3">YNK0</strain>
        <tissue evidence="3">Leaf</tissue>
    </source>
</reference>
<keyword evidence="1" id="KW-0430">Lectin</keyword>
<dbReference type="PROSITE" id="PS51752">
    <property type="entry name" value="JACALIN_LECTIN"/>
    <property type="match status" value="2"/>
</dbReference>
<comment type="caution">
    <text evidence="3">The sequence shown here is derived from an EMBL/GenBank/DDBJ whole genome shotgun (WGS) entry which is preliminary data.</text>
</comment>
<evidence type="ECO:0000256" key="1">
    <source>
        <dbReference type="ARBA" id="ARBA00022734"/>
    </source>
</evidence>
<dbReference type="SMART" id="SM00915">
    <property type="entry name" value="Jacalin"/>
    <property type="match status" value="2"/>
</dbReference>
<dbReference type="GO" id="GO:0030246">
    <property type="term" value="F:carbohydrate binding"/>
    <property type="evidence" value="ECO:0007669"/>
    <property type="project" value="UniProtKB-KW"/>
</dbReference>
<feature type="domain" description="Jacalin-type lectin" evidence="2">
    <location>
        <begin position="1"/>
        <end position="95"/>
    </location>
</feature>
<dbReference type="Proteomes" id="UP000655225">
    <property type="component" value="Unassembled WGS sequence"/>
</dbReference>
<sequence>MKAFSQSYDLIPNVEIDLDWPRECLTSISGSYDLLSRSGPVVIRSLSFITTLTKYGPFGSESGTFFSFPMKGRVITGFHGRSGVFLDSIGVYVKHTSLALLNHKTHTMAVVQSLDDLSADDSIGKEGPGVGVVGNHEMMGVFAAIKQIYVHRGNIAIYSIQLEYDKTNGESVWSPRHGGLGGDITNRIKLDCPSEFLICITGFYRQILESGGHDIIQSLSLFTNKGLGEKC</sequence>
<keyword evidence="4" id="KW-1185">Reference proteome</keyword>
<evidence type="ECO:0000259" key="2">
    <source>
        <dbReference type="PROSITE" id="PS51752"/>
    </source>
</evidence>
<dbReference type="InterPro" id="IPR001229">
    <property type="entry name" value="Jacalin-like_lectin_dom"/>
</dbReference>
<accession>A0A834ZLC0</accession>
<dbReference type="Gene3D" id="2.100.10.30">
    <property type="entry name" value="Jacalin-like lectin domain"/>
    <property type="match status" value="2"/>
</dbReference>
<name>A0A834ZLC0_TETSI</name>
<dbReference type="CDD" id="cd09612">
    <property type="entry name" value="Jacalin"/>
    <property type="match status" value="1"/>
</dbReference>
<evidence type="ECO:0000313" key="4">
    <source>
        <dbReference type="Proteomes" id="UP000655225"/>
    </source>
</evidence>
<dbReference type="PANTHER" id="PTHR47293">
    <property type="entry name" value="JACALIN-RELATED LECTIN 3"/>
    <property type="match status" value="1"/>
</dbReference>